<dbReference type="EMBL" id="JAMQOQ010000005">
    <property type="protein sequence ID" value="MDS0296162.1"/>
    <property type="molecule type" value="Genomic_DNA"/>
</dbReference>
<dbReference type="Gene3D" id="1.20.210.10">
    <property type="entry name" value="Cytochrome c oxidase-like, subunit I domain"/>
    <property type="match status" value="1"/>
</dbReference>
<dbReference type="RefSeq" id="WP_310930158.1">
    <property type="nucleotide sequence ID" value="NZ_JAMQOQ010000005.1"/>
</dbReference>
<keyword evidence="3" id="KW-1185">Reference proteome</keyword>
<evidence type="ECO:0000313" key="2">
    <source>
        <dbReference type="EMBL" id="MDS0296162.1"/>
    </source>
</evidence>
<evidence type="ECO:0000256" key="1">
    <source>
        <dbReference type="SAM" id="Phobius"/>
    </source>
</evidence>
<keyword evidence="1" id="KW-0472">Membrane</keyword>
<feature type="transmembrane region" description="Helical" evidence="1">
    <location>
        <begin position="148"/>
        <end position="171"/>
    </location>
</feature>
<dbReference type="InterPro" id="IPR036927">
    <property type="entry name" value="Cyt_c_oxase-like_su1_sf"/>
</dbReference>
<feature type="transmembrane region" description="Helical" evidence="1">
    <location>
        <begin position="177"/>
        <end position="196"/>
    </location>
</feature>
<dbReference type="Proteomes" id="UP001254813">
    <property type="component" value="Unassembled WGS sequence"/>
</dbReference>
<proteinExistence type="predicted"/>
<accession>A0ABU2G5U1</accession>
<protein>
    <submittedName>
        <fullName evidence="2">Uncharacterized protein</fullName>
    </submittedName>
</protein>
<sequence>MTQYERQGIERSTAASWTRLSVLSGIVGGALMVLTSLALFSVLNELEFAFVDPLGAVAMVLLALALPALYAHERGWFGRLATVTFWLLSLGWVVATVGLVVTTLTMPPVSETAFLAFLLGLLVAMLGALAFGVAILRADTTAIPRTVGWLLVAALPVGVPLALGFTTYVMGEAADPWGGPMLFYGLAWVVLGRYLWTHESETAGTAAADAR</sequence>
<feature type="transmembrane region" description="Helical" evidence="1">
    <location>
        <begin position="83"/>
        <end position="106"/>
    </location>
</feature>
<feature type="transmembrane region" description="Helical" evidence="1">
    <location>
        <begin position="48"/>
        <end position="71"/>
    </location>
</feature>
<feature type="transmembrane region" description="Helical" evidence="1">
    <location>
        <begin position="20"/>
        <end position="42"/>
    </location>
</feature>
<reference evidence="2 3" key="1">
    <citation type="submission" date="2022-06" db="EMBL/GenBank/DDBJ databases">
        <title>Halogeometricum sp. a new haloarchaeum isolate from saline soil.</title>
        <authorList>
            <person name="Strakova D."/>
            <person name="Galisteo C."/>
            <person name="Sanchez-Porro C."/>
            <person name="Ventosa A."/>
        </authorList>
    </citation>
    <scope>NUCLEOTIDE SEQUENCE [LARGE SCALE GENOMIC DNA]</scope>
    <source>
        <strain evidence="3">S3BR25-2</strain>
    </source>
</reference>
<evidence type="ECO:0000313" key="3">
    <source>
        <dbReference type="Proteomes" id="UP001254813"/>
    </source>
</evidence>
<feature type="transmembrane region" description="Helical" evidence="1">
    <location>
        <begin position="112"/>
        <end position="136"/>
    </location>
</feature>
<gene>
    <name evidence="2" type="ORF">NDI79_18455</name>
</gene>
<comment type="caution">
    <text evidence="2">The sequence shown here is derived from an EMBL/GenBank/DDBJ whole genome shotgun (WGS) entry which is preliminary data.</text>
</comment>
<name>A0ABU2G5U1_9EURY</name>
<keyword evidence="1" id="KW-1133">Transmembrane helix</keyword>
<organism evidence="2 3">
    <name type="scientific">Halogeometricum luteum</name>
    <dbReference type="NCBI Taxonomy" id="2950537"/>
    <lineage>
        <taxon>Archaea</taxon>
        <taxon>Methanobacteriati</taxon>
        <taxon>Methanobacteriota</taxon>
        <taxon>Stenosarchaea group</taxon>
        <taxon>Halobacteria</taxon>
        <taxon>Halobacteriales</taxon>
        <taxon>Haloferacaceae</taxon>
        <taxon>Halogeometricum</taxon>
    </lineage>
</organism>
<keyword evidence="1" id="KW-0812">Transmembrane</keyword>